<dbReference type="AlphaFoldDB" id="A0A7K1GHG7"/>
<gene>
    <name evidence="4" type="ORF">F1003_10655</name>
</gene>
<keyword evidence="1 4" id="KW-0808">Transferase</keyword>
<evidence type="ECO:0000256" key="1">
    <source>
        <dbReference type="ARBA" id="ARBA00022679"/>
    </source>
</evidence>
<dbReference type="Pfam" id="PF00535">
    <property type="entry name" value="Glycos_transf_2"/>
    <property type="match status" value="1"/>
</dbReference>
<comment type="caution">
    <text evidence="4">The sequence shown here is derived from an EMBL/GenBank/DDBJ whole genome shotgun (WGS) entry which is preliminary data.</text>
</comment>
<dbReference type="SUPFAM" id="SSF53448">
    <property type="entry name" value="Nucleotide-diphospho-sugar transferases"/>
    <property type="match status" value="1"/>
</dbReference>
<name>A0A7K1GHG7_9FLAO</name>
<dbReference type="InterPro" id="IPR050834">
    <property type="entry name" value="Glycosyltransf_2"/>
</dbReference>
<dbReference type="CDD" id="cd00761">
    <property type="entry name" value="Glyco_tranf_GTA_type"/>
    <property type="match status" value="1"/>
</dbReference>
<reference evidence="4 5" key="1">
    <citation type="submission" date="2019-11" db="EMBL/GenBank/DDBJ databases">
        <title>Winogradskyella ouciana sp. nov., isolated from the hadal seawater of the Mariana Trench.</title>
        <authorList>
            <person name="Liu R."/>
        </authorList>
    </citation>
    <scope>NUCLEOTIDE SEQUENCE [LARGE SCALE GENOMIC DNA]</scope>
    <source>
        <strain evidence="4 5">ZXX205</strain>
    </source>
</reference>
<dbReference type="RefSeq" id="WP_155089409.1">
    <property type="nucleotide sequence ID" value="NZ_WJYA01000006.1"/>
</dbReference>
<dbReference type="GO" id="GO:0016740">
    <property type="term" value="F:transferase activity"/>
    <property type="evidence" value="ECO:0007669"/>
    <property type="project" value="UniProtKB-KW"/>
</dbReference>
<organism evidence="4 5">
    <name type="scientific">Winogradskyella ouciana</name>
    <dbReference type="NCBI Taxonomy" id="2608631"/>
    <lineage>
        <taxon>Bacteria</taxon>
        <taxon>Pseudomonadati</taxon>
        <taxon>Bacteroidota</taxon>
        <taxon>Flavobacteriia</taxon>
        <taxon>Flavobacteriales</taxon>
        <taxon>Flavobacteriaceae</taxon>
        <taxon>Winogradskyella</taxon>
    </lineage>
</organism>
<dbReference type="Pfam" id="PF02709">
    <property type="entry name" value="Glyco_transf_7C"/>
    <property type="match status" value="1"/>
</dbReference>
<evidence type="ECO:0000313" key="4">
    <source>
        <dbReference type="EMBL" id="MTE27389.1"/>
    </source>
</evidence>
<evidence type="ECO:0000259" key="2">
    <source>
        <dbReference type="Pfam" id="PF00535"/>
    </source>
</evidence>
<evidence type="ECO:0000259" key="3">
    <source>
        <dbReference type="Pfam" id="PF02709"/>
    </source>
</evidence>
<dbReference type="InterPro" id="IPR001173">
    <property type="entry name" value="Glyco_trans_2-like"/>
</dbReference>
<feature type="domain" description="Galactosyltransferase C-terminal" evidence="3">
    <location>
        <begin position="150"/>
        <end position="196"/>
    </location>
</feature>
<dbReference type="PANTHER" id="PTHR43685">
    <property type="entry name" value="GLYCOSYLTRANSFERASE"/>
    <property type="match status" value="1"/>
</dbReference>
<dbReference type="Gene3D" id="3.90.550.10">
    <property type="entry name" value="Spore Coat Polysaccharide Biosynthesis Protein SpsA, Chain A"/>
    <property type="match status" value="1"/>
</dbReference>
<sequence length="365" mass="42566">MNPKYSIIFAYRNRDSERVRMSLKSLSNQSNQDFEVVFVDYGSNDAYADKIKSAVEEFDFASYHYVAHTGLLWNKSKALNYGIKNANSEFVVLADVDVLFAPNFITSLNALRDVNSFNLFKISYLDKSVELKDIDTEPLNQLKVSHVGDTFGIGLFPKVALEKVKGLDTFFHFYGSEDEDLNSRLEAAGYSQKRCTEQLLWHQWHTTYSSEKETLTVSPRLTNIKRINQRHFLWHKEEHATEPRNAQNWHKVFTKADLVTLNHPDETIILLNIEAHVVHILRVVLPSYSNQVVNVEFQQDEYYKSLKYKLKNTLNKETQRYISLKEVNDLVLKEIIFKYKDFNYKYEVADDLETISFTIDLNSKP</sequence>
<dbReference type="EMBL" id="WJYA01000006">
    <property type="protein sequence ID" value="MTE27389.1"/>
    <property type="molecule type" value="Genomic_DNA"/>
</dbReference>
<dbReference type="PANTHER" id="PTHR43685:SF2">
    <property type="entry name" value="GLYCOSYLTRANSFERASE 2-LIKE DOMAIN-CONTAINING PROTEIN"/>
    <property type="match status" value="1"/>
</dbReference>
<dbReference type="Proteomes" id="UP000447545">
    <property type="component" value="Unassembled WGS sequence"/>
</dbReference>
<keyword evidence="5" id="KW-1185">Reference proteome</keyword>
<dbReference type="InterPro" id="IPR027791">
    <property type="entry name" value="Galactosyl_T_C"/>
</dbReference>
<dbReference type="InterPro" id="IPR029044">
    <property type="entry name" value="Nucleotide-diphossugar_trans"/>
</dbReference>
<proteinExistence type="predicted"/>
<feature type="domain" description="Glycosyltransferase 2-like" evidence="2">
    <location>
        <begin position="6"/>
        <end position="108"/>
    </location>
</feature>
<protein>
    <submittedName>
        <fullName evidence="4">Glycosyltransferase</fullName>
    </submittedName>
</protein>
<accession>A0A7K1GHG7</accession>
<evidence type="ECO:0000313" key="5">
    <source>
        <dbReference type="Proteomes" id="UP000447545"/>
    </source>
</evidence>